<evidence type="ECO:0000313" key="1">
    <source>
        <dbReference type="EMBL" id="SFM17011.1"/>
    </source>
</evidence>
<evidence type="ECO:0000313" key="2">
    <source>
        <dbReference type="Proteomes" id="UP000199470"/>
    </source>
</evidence>
<dbReference type="OrthoDB" id="8895745at2"/>
<gene>
    <name evidence="1" type="ORF">SAMN02982985_03016</name>
</gene>
<dbReference type="Proteomes" id="UP000199470">
    <property type="component" value="Unassembled WGS sequence"/>
</dbReference>
<dbReference type="RefSeq" id="WP_139236513.1">
    <property type="nucleotide sequence ID" value="NZ_FOTW01000014.1"/>
</dbReference>
<accession>A0A1I4NND9</accession>
<protein>
    <submittedName>
        <fullName evidence="1">Uncharacterized protein</fullName>
    </submittedName>
</protein>
<organism evidence="1 2">
    <name type="scientific">Rugamonas rubra</name>
    <dbReference type="NCBI Taxonomy" id="758825"/>
    <lineage>
        <taxon>Bacteria</taxon>
        <taxon>Pseudomonadati</taxon>
        <taxon>Pseudomonadota</taxon>
        <taxon>Betaproteobacteria</taxon>
        <taxon>Burkholderiales</taxon>
        <taxon>Oxalobacteraceae</taxon>
        <taxon>Telluria group</taxon>
        <taxon>Rugamonas</taxon>
    </lineage>
</organism>
<dbReference type="Pfam" id="PF26125">
    <property type="entry name" value="AcrVA2-like"/>
    <property type="match status" value="1"/>
</dbReference>
<dbReference type="AlphaFoldDB" id="A0A1I4NND9"/>
<dbReference type="STRING" id="758825.SAMN02982985_03016"/>
<reference evidence="1 2" key="1">
    <citation type="submission" date="2016-10" db="EMBL/GenBank/DDBJ databases">
        <authorList>
            <person name="de Groot N.N."/>
        </authorList>
    </citation>
    <scope>NUCLEOTIDE SEQUENCE [LARGE SCALE GENOMIC DNA]</scope>
    <source>
        <strain evidence="1 2">ATCC 43154</strain>
    </source>
</reference>
<sequence>MIPAIRQIFSQPQTWPDFPCRRNGGVAFDADPDGAARAYLAAWKAILVNVGTAYQHSMQSELGGLPYPVAYRNQGTVEGWRGAMQSTRLGREFWSQLEKEGSAAMWCIEPLNAHIGRFFAPAPGSPGADSWFGTAENMAVQVGANIMFECKRGAIIESTPALETLLIHSDVDVTLPMGMFAPPFAAQYVHFGAEAASVLRCPACGDDEIIFDGVFCFVSQSPDHSGDASKRELELIFIGKNNDRYAGYYLLCAPVGASDRPVVDWVDAVFERYEESGHDELERRHLLEALNFVVKLFLYLGLKTARQVVETSHTEALKRLERIGPKKRAKAGRQIKSLYDRITVGPTALSATLGASSTGHGKAPHWRRGHFRMQIHGPGRLERKLIFVAPIMVRADKLGESVPHPKTYRGAR</sequence>
<proteinExistence type="predicted"/>
<keyword evidence="2" id="KW-1185">Reference proteome</keyword>
<dbReference type="EMBL" id="FOTW01000014">
    <property type="protein sequence ID" value="SFM17011.1"/>
    <property type="molecule type" value="Genomic_DNA"/>
</dbReference>
<name>A0A1I4NND9_9BURK</name>
<dbReference type="InterPro" id="IPR058915">
    <property type="entry name" value="AcrVA2-like"/>
</dbReference>